<dbReference type="SUPFAM" id="SSF50249">
    <property type="entry name" value="Nucleic acid-binding proteins"/>
    <property type="match status" value="2"/>
</dbReference>
<comment type="similarity">
    <text evidence="3 11">Belongs to the WD repeat LST8 family.</text>
</comment>
<dbReference type="CDD" id="cd00200">
    <property type="entry name" value="WD40"/>
    <property type="match status" value="1"/>
</dbReference>
<evidence type="ECO:0000256" key="3">
    <source>
        <dbReference type="ARBA" id="ARBA00009890"/>
    </source>
</evidence>
<feature type="repeat" description="WD" evidence="10">
    <location>
        <begin position="762"/>
        <end position="792"/>
    </location>
</feature>
<dbReference type="InterPro" id="IPR015943">
    <property type="entry name" value="WD40/YVTN_repeat-like_dom_sf"/>
</dbReference>
<evidence type="ECO:0000256" key="10">
    <source>
        <dbReference type="PROSITE-ProRule" id="PRU00221"/>
    </source>
</evidence>
<feature type="repeat" description="WD" evidence="10">
    <location>
        <begin position="566"/>
        <end position="607"/>
    </location>
</feature>
<dbReference type="PROSITE" id="PS00678">
    <property type="entry name" value="WD_REPEATS_1"/>
    <property type="match status" value="1"/>
</dbReference>
<keyword evidence="9" id="KW-0458">Lysosome</keyword>
<dbReference type="GO" id="GO:0032956">
    <property type="term" value="P:regulation of actin cytoskeleton organization"/>
    <property type="evidence" value="ECO:0007669"/>
    <property type="project" value="TreeGrafter"/>
</dbReference>
<dbReference type="GO" id="GO:0031931">
    <property type="term" value="C:TORC1 complex"/>
    <property type="evidence" value="ECO:0007669"/>
    <property type="project" value="UniProtKB-UniRule"/>
</dbReference>
<feature type="repeat" description="WD" evidence="10">
    <location>
        <begin position="701"/>
        <end position="742"/>
    </location>
</feature>
<dbReference type="Pfam" id="PF24903">
    <property type="entry name" value="OB_MEIOB_N"/>
    <property type="match status" value="1"/>
</dbReference>
<dbReference type="InterPro" id="IPR012340">
    <property type="entry name" value="NA-bd_OB-fold"/>
</dbReference>
<comment type="function">
    <text evidence="11">Subunit of TORC1 and TORC2, which regulate cell growth and survival in response to nutrient and hormonal signals.</text>
</comment>
<dbReference type="FunFam" id="2.130.10.10:FF:000086">
    <property type="entry name" value="target of rapamycin complex subunit LST8"/>
    <property type="match status" value="1"/>
</dbReference>
<dbReference type="Gene3D" id="2.40.50.140">
    <property type="entry name" value="Nucleic acid-binding proteins"/>
    <property type="match status" value="2"/>
</dbReference>
<dbReference type="InterPro" id="IPR019775">
    <property type="entry name" value="WD40_repeat_CS"/>
</dbReference>
<dbReference type="GO" id="GO:0031929">
    <property type="term" value="P:TOR signaling"/>
    <property type="evidence" value="ECO:0007669"/>
    <property type="project" value="UniProtKB-UniRule"/>
</dbReference>
<dbReference type="Gene3D" id="2.130.10.10">
    <property type="entry name" value="YVTN repeat-like/Quinoprotein amine dehydrogenase"/>
    <property type="match status" value="1"/>
</dbReference>
<dbReference type="SUPFAM" id="SSF50998">
    <property type="entry name" value="Quinoprotein alcohol dehydrogenase-like"/>
    <property type="match status" value="1"/>
</dbReference>
<sequence>MAAHQTCIAISELHPNFSHPKVTGIVIGKTDVKSFPDRKNVGADRFTFGFTVKDSPDFFINVAAWGSDFYVNGLSNSFSIGDCVTIENPLVASKDPEKGDRFCPTTPSLYRLLVSEAHSQVCLCADVGTIDRMLLLIHLPVKDPGDFYSLGDIVANGQQLDGTVINILAAVKSTGEPKQFTTSDGRKGQRLEVKLFDDSVSSFPIICWDREAIQFAQTWIPKETVLFIADAKISFDSFRSGMAATVNSKTIITVNPDTREASLLFSYAKQLCESGALDQDEKPENVSVDAIIDVYTVSQLKQKAQKSPEAFFGITYSFISKLDLDSSVSKVIRTRCSMCKFQVTEGAQSCTNQLCQGRDQASLLATTGFDLLVDLTDHTGTLHACTLRSPVAEKALGCTPIEFTSLTDDERTAMKWKFLLERCKIYVKILPSAKTRSGIRGVVVACSLADPGEKDSYREQLTASRASIQRRARFALSGSDTHQSGMNVNQGTVGSDPVILATAGYDHTVRFWQAHSGICTRTVQHQDSQVNSLEVTPDRSMIAAAGYQHIRMYDLNSNNPNPVINYDGVSKNITSVGFHEDGRWMYTGGEDCMARIWDLRSRNLQCQRIFQVNAPINCVCLHPNQAELIVGDQSGVIHIWDLKTDHNEQLIPEPEVSINSVHIDPDASYMAAVNSSGNCYVWNLAGGIGDEVTQLIPKTKIPAHKRYSLRCKFSPDSTLLATCSADQTCKIWRTSNFSLMTELSIKSNNPGETSRGWMWDCAFSGDSQYIVTASSDNLARLWCVETGEIKREYSGHQKAVVCLAFNDSVLG</sequence>
<evidence type="ECO:0000256" key="6">
    <source>
        <dbReference type="ARBA" id="ARBA00022574"/>
    </source>
</evidence>
<feature type="domain" description="MEIOB-like N-terminal" evidence="12">
    <location>
        <begin position="4"/>
        <end position="142"/>
    </location>
</feature>
<dbReference type="InterPro" id="IPR056880">
    <property type="entry name" value="OB_MEIOB_N"/>
</dbReference>
<dbReference type="GO" id="GO:0005765">
    <property type="term" value="C:lysosomal membrane"/>
    <property type="evidence" value="ECO:0007669"/>
    <property type="project" value="UniProtKB-SubCell"/>
</dbReference>
<accession>A0A2U9CLD9</accession>
<dbReference type="GO" id="GO:0031932">
    <property type="term" value="C:TORC2 complex"/>
    <property type="evidence" value="ECO:0007669"/>
    <property type="project" value="UniProtKB-UniRule"/>
</dbReference>
<reference evidence="13 14" key="1">
    <citation type="submission" date="2017-12" db="EMBL/GenBank/DDBJ databases">
        <title>Integrating genomic resources of turbot (Scophthalmus maximus) in depth evaluation of genetic and physical mapping variation across individuals.</title>
        <authorList>
            <person name="Martinez P."/>
        </authorList>
    </citation>
    <scope>NUCLEOTIDE SEQUENCE [LARGE SCALE GENOMIC DNA]</scope>
</reference>
<evidence type="ECO:0000256" key="9">
    <source>
        <dbReference type="ARBA" id="ARBA00023228"/>
    </source>
</evidence>
<evidence type="ECO:0000256" key="5">
    <source>
        <dbReference type="ARBA" id="ARBA00022490"/>
    </source>
</evidence>
<dbReference type="SMART" id="SM00320">
    <property type="entry name" value="WD40"/>
    <property type="match status" value="7"/>
</dbReference>
<keyword evidence="6 10" id="KW-0853">WD repeat</keyword>
<evidence type="ECO:0000256" key="7">
    <source>
        <dbReference type="ARBA" id="ARBA00022737"/>
    </source>
</evidence>
<dbReference type="InterPro" id="IPR001680">
    <property type="entry name" value="WD40_rpt"/>
</dbReference>
<evidence type="ECO:0000256" key="11">
    <source>
        <dbReference type="RuleBase" id="RU369068"/>
    </source>
</evidence>
<evidence type="ECO:0000259" key="12">
    <source>
        <dbReference type="Pfam" id="PF24903"/>
    </source>
</evidence>
<keyword evidence="14" id="KW-1185">Reference proteome</keyword>
<dbReference type="InterPro" id="IPR011047">
    <property type="entry name" value="Quinoprotein_ADH-like_sf"/>
</dbReference>
<protein>
    <recommendedName>
        <fullName evidence="4 11">Target of rapamycin complex subunit lst8</fullName>
        <shortName evidence="11">TORC subunit lst8</shortName>
    </recommendedName>
</protein>
<evidence type="ECO:0000256" key="8">
    <source>
        <dbReference type="ARBA" id="ARBA00023136"/>
    </source>
</evidence>
<evidence type="ECO:0000313" key="13">
    <source>
        <dbReference type="EMBL" id="AWP17411.1"/>
    </source>
</evidence>
<name>A0A2U9CLD9_SCOMX</name>
<dbReference type="AlphaFoldDB" id="A0A2U9CLD9"/>
<evidence type="ECO:0000256" key="4">
    <source>
        <dbReference type="ARBA" id="ARBA00018867"/>
    </source>
</evidence>
<dbReference type="PANTHER" id="PTHR19842">
    <property type="entry name" value="G BETA-LIKE PROTEIN GBL"/>
    <property type="match status" value="1"/>
</dbReference>
<keyword evidence="7 11" id="KW-0677">Repeat</keyword>
<dbReference type="FunFam" id="2.40.50.140:FF:000527">
    <property type="entry name" value="Methionine sulfoxide reductase B1b"/>
    <property type="match status" value="1"/>
</dbReference>
<comment type="subcellular location">
    <subcellularLocation>
        <location evidence="1 11">Cytoplasm</location>
    </subcellularLocation>
    <subcellularLocation>
        <location evidence="2">Lysosome membrane</location>
    </subcellularLocation>
</comment>
<dbReference type="STRING" id="52904.ENSSMAP00000014569"/>
<dbReference type="FunFam" id="2.40.50.140:FF:000239">
    <property type="entry name" value="Meiosis specific with OB domains"/>
    <property type="match status" value="1"/>
</dbReference>
<organism evidence="13 14">
    <name type="scientific">Scophthalmus maximus</name>
    <name type="common">Turbot</name>
    <name type="synonym">Psetta maxima</name>
    <dbReference type="NCBI Taxonomy" id="52904"/>
    <lineage>
        <taxon>Eukaryota</taxon>
        <taxon>Metazoa</taxon>
        <taxon>Chordata</taxon>
        <taxon>Craniata</taxon>
        <taxon>Vertebrata</taxon>
        <taxon>Euteleostomi</taxon>
        <taxon>Actinopterygii</taxon>
        <taxon>Neopterygii</taxon>
        <taxon>Teleostei</taxon>
        <taxon>Neoteleostei</taxon>
        <taxon>Acanthomorphata</taxon>
        <taxon>Carangaria</taxon>
        <taxon>Pleuronectiformes</taxon>
        <taxon>Pleuronectoidei</taxon>
        <taxon>Scophthalmidae</taxon>
        <taxon>Scophthalmus</taxon>
    </lineage>
</organism>
<evidence type="ECO:0000313" key="14">
    <source>
        <dbReference type="Proteomes" id="UP000246464"/>
    </source>
</evidence>
<dbReference type="PROSITE" id="PS50082">
    <property type="entry name" value="WD_REPEATS_2"/>
    <property type="match status" value="3"/>
</dbReference>
<dbReference type="Proteomes" id="UP000246464">
    <property type="component" value="Chromosome 18"/>
</dbReference>
<dbReference type="InterPro" id="IPR037588">
    <property type="entry name" value="MLST8"/>
</dbReference>
<dbReference type="Pfam" id="PF00400">
    <property type="entry name" value="WD40"/>
    <property type="match status" value="5"/>
</dbReference>
<evidence type="ECO:0000256" key="2">
    <source>
        <dbReference type="ARBA" id="ARBA00004656"/>
    </source>
</evidence>
<gene>
    <name evidence="13" type="ORF">SMAX5B_020184</name>
</gene>
<dbReference type="PANTHER" id="PTHR19842:SF0">
    <property type="entry name" value="TARGET OF RAPAMYCIN COMPLEX SUBUNIT LST8"/>
    <property type="match status" value="1"/>
</dbReference>
<keyword evidence="5 11" id="KW-0963">Cytoplasm</keyword>
<comment type="subunit">
    <text evidence="11">Part of TORC1 complex. Part of the TORC2 complex.</text>
</comment>
<keyword evidence="8" id="KW-0472">Membrane</keyword>
<proteinExistence type="inferred from homology"/>
<dbReference type="EMBL" id="CP026260">
    <property type="protein sequence ID" value="AWP17411.1"/>
    <property type="molecule type" value="Genomic_DNA"/>
</dbReference>
<dbReference type="FunFam" id="2.40.50.140:FF:000171">
    <property type="entry name" value="meiosis-specific with OB domain-containing protein isoform X1"/>
    <property type="match status" value="1"/>
</dbReference>
<dbReference type="PROSITE" id="PS50294">
    <property type="entry name" value="WD_REPEATS_REGION"/>
    <property type="match status" value="1"/>
</dbReference>
<evidence type="ECO:0000256" key="1">
    <source>
        <dbReference type="ARBA" id="ARBA00004496"/>
    </source>
</evidence>